<feature type="region of interest" description="Disordered" evidence="5">
    <location>
        <begin position="114"/>
        <end position="179"/>
    </location>
</feature>
<feature type="region of interest" description="Disordered" evidence="5">
    <location>
        <begin position="378"/>
        <end position="569"/>
    </location>
</feature>
<evidence type="ECO:0000256" key="4">
    <source>
        <dbReference type="PROSITE-ProRule" id="PRU00723"/>
    </source>
</evidence>
<dbReference type="InterPro" id="IPR036855">
    <property type="entry name" value="Znf_CCCH_sf"/>
</dbReference>
<evidence type="ECO:0000313" key="7">
    <source>
        <dbReference type="EMBL" id="KAK7600909.1"/>
    </source>
</evidence>
<feature type="compositionally biased region" description="Acidic residues" evidence="5">
    <location>
        <begin position="1"/>
        <end position="17"/>
    </location>
</feature>
<feature type="compositionally biased region" description="Acidic residues" evidence="5">
    <location>
        <begin position="480"/>
        <end position="489"/>
    </location>
</feature>
<dbReference type="PROSITE" id="PS50103">
    <property type="entry name" value="ZF_C3H1"/>
    <property type="match status" value="2"/>
</dbReference>
<dbReference type="Proteomes" id="UP001367676">
    <property type="component" value="Unassembled WGS sequence"/>
</dbReference>
<feature type="compositionally biased region" description="Low complexity" evidence="5">
    <location>
        <begin position="780"/>
        <end position="796"/>
    </location>
</feature>
<evidence type="ECO:0000313" key="8">
    <source>
        <dbReference type="Proteomes" id="UP001367676"/>
    </source>
</evidence>
<keyword evidence="2 4" id="KW-0863">Zinc-finger</keyword>
<evidence type="ECO:0000256" key="5">
    <source>
        <dbReference type="SAM" id="MobiDB-lite"/>
    </source>
</evidence>
<feature type="region of interest" description="Disordered" evidence="5">
    <location>
        <begin position="580"/>
        <end position="599"/>
    </location>
</feature>
<feature type="compositionally biased region" description="Basic and acidic residues" evidence="5">
    <location>
        <begin position="79"/>
        <end position="92"/>
    </location>
</feature>
<dbReference type="EMBL" id="JBBCAQ010000010">
    <property type="protein sequence ID" value="KAK7600909.1"/>
    <property type="molecule type" value="Genomic_DNA"/>
</dbReference>
<gene>
    <name evidence="7" type="ORF">V9T40_008350</name>
</gene>
<comment type="caution">
    <text evidence="7">The sequence shown here is derived from an EMBL/GenBank/DDBJ whole genome shotgun (WGS) entry which is preliminary data.</text>
</comment>
<dbReference type="GO" id="GO:0008270">
    <property type="term" value="F:zinc ion binding"/>
    <property type="evidence" value="ECO:0007669"/>
    <property type="project" value="UniProtKB-KW"/>
</dbReference>
<evidence type="ECO:0000256" key="2">
    <source>
        <dbReference type="ARBA" id="ARBA00022771"/>
    </source>
</evidence>
<feature type="compositionally biased region" description="Basic and acidic residues" evidence="5">
    <location>
        <begin position="491"/>
        <end position="503"/>
    </location>
</feature>
<feature type="region of interest" description="Disordered" evidence="5">
    <location>
        <begin position="1"/>
        <end position="31"/>
    </location>
</feature>
<feature type="zinc finger region" description="C3H1-type" evidence="4">
    <location>
        <begin position="246"/>
        <end position="270"/>
    </location>
</feature>
<keyword evidence="1 4" id="KW-0479">Metal-binding</keyword>
<dbReference type="SUPFAM" id="SSF90229">
    <property type="entry name" value="CCCH zinc finger"/>
    <property type="match status" value="2"/>
</dbReference>
<feature type="domain" description="C3H1-type" evidence="6">
    <location>
        <begin position="218"/>
        <end position="245"/>
    </location>
</feature>
<feature type="compositionally biased region" description="Basic and acidic residues" evidence="5">
    <location>
        <begin position="157"/>
        <end position="167"/>
    </location>
</feature>
<accession>A0AAN9TKQ9</accession>
<organism evidence="7 8">
    <name type="scientific">Parthenolecanium corni</name>
    <dbReference type="NCBI Taxonomy" id="536013"/>
    <lineage>
        <taxon>Eukaryota</taxon>
        <taxon>Metazoa</taxon>
        <taxon>Ecdysozoa</taxon>
        <taxon>Arthropoda</taxon>
        <taxon>Hexapoda</taxon>
        <taxon>Insecta</taxon>
        <taxon>Pterygota</taxon>
        <taxon>Neoptera</taxon>
        <taxon>Paraneoptera</taxon>
        <taxon>Hemiptera</taxon>
        <taxon>Sternorrhyncha</taxon>
        <taxon>Coccoidea</taxon>
        <taxon>Coccidae</taxon>
        <taxon>Parthenolecanium</taxon>
    </lineage>
</organism>
<dbReference type="Gene3D" id="4.10.1000.10">
    <property type="entry name" value="Zinc finger, CCCH-type"/>
    <property type="match status" value="1"/>
</dbReference>
<dbReference type="AlphaFoldDB" id="A0AAN9TKQ9"/>
<evidence type="ECO:0000256" key="3">
    <source>
        <dbReference type="ARBA" id="ARBA00022833"/>
    </source>
</evidence>
<feature type="compositionally biased region" description="Basic residues" evidence="5">
    <location>
        <begin position="430"/>
        <end position="439"/>
    </location>
</feature>
<reference evidence="7 8" key="1">
    <citation type="submission" date="2024-03" db="EMBL/GenBank/DDBJ databases">
        <title>Adaptation during the transition from Ophiocordyceps entomopathogen to insect associate is accompanied by gene loss and intensified selection.</title>
        <authorList>
            <person name="Ward C.M."/>
            <person name="Onetto C.A."/>
            <person name="Borneman A.R."/>
        </authorList>
    </citation>
    <scope>NUCLEOTIDE SEQUENCE [LARGE SCALE GENOMIC DNA]</scope>
    <source>
        <strain evidence="7">AWRI1</strain>
        <tissue evidence="7">Single Adult Female</tissue>
    </source>
</reference>
<dbReference type="InterPro" id="IPR000571">
    <property type="entry name" value="Znf_CCCH"/>
</dbReference>
<feature type="compositionally biased region" description="Basic and acidic residues" evidence="5">
    <location>
        <begin position="379"/>
        <end position="410"/>
    </location>
</feature>
<feature type="region of interest" description="Disordered" evidence="5">
    <location>
        <begin position="779"/>
        <end position="802"/>
    </location>
</feature>
<feature type="region of interest" description="Disordered" evidence="5">
    <location>
        <begin position="51"/>
        <end position="101"/>
    </location>
</feature>
<feature type="compositionally biased region" description="Basic and acidic residues" evidence="5">
    <location>
        <begin position="419"/>
        <end position="429"/>
    </location>
</feature>
<name>A0AAN9TKQ9_9HEMI</name>
<sequence length="957" mass="108614">MENTDIEDGEILEDESNSSEQTFQNKDQKQEEHLLDTKAEVKNNFENYFHKELKNPHNDVHKGSRRERFSELHKKRKRIDSEDKYYSKRSKCEDDEDETDEDMIFVLGGSLKDTERSNKHLKKPILPDPPDDMLDPMMFNEGENEDPRPYSKRSPSGRRDSLKDRGPGRNVNVPLLRRRGRGGAIIRKNRLRDDSYFSQGKGQRNNDCNPFPHSFNHPRKLEICKFFLKDTCHKREKCIYMHEDFPCQHFHAPNSTCYAGKNCKFYHGKLDEVQRAVVKKYADIPLKEADELQEKYYRESSNNTYSSRICKEKAKDSNSRIPSLFDIKVAVPVLYRASDEILNVDENTAEAQGQTPIPSPQSMMYDAAEIEEEAYANTKHQEHKILSEHNDHRRRDTSTERVEFGEEVHRSSHKKRNKKSDDHSDDDKSRKHSEKRKKRSKEEKKLDKEKKKKKEHKRSKKEHIDLSPEPQFSPQNVVEIAEDASEITTEEQSHTIFEQKEPADALSHLPKKQQELFLRIQQHQKEAETSQNSNVEDDVQEGDIKQDENWYSSDEEQEPESSAESISPLATLLRTIKTSTSNALETENKSSITSTQVESFVTPLPPASTSTQENESISMVDPSQLANINLSEDITKILSSIINPEACNDNTVSAGSDSLPNHVEKENDSLKGPFSEMPPQSTSVKATEDVDLRFPPVNLIGSGLFSAISSSSKDIDLRQLPFKPVPVHDAANEINASITSHPPIEYKLKPLPFITKVNYAALPEIAKLCPNDPRFKKKVTSTATTSTTPTTTTAPAPSEPIDPAHLMPNFCASDPRFAMALKAMNDQGRMDPRLNDPRMRAAVPRLPEPPAGFGGGGGGVGAMAIPTMQCDMKLTADPRFDGCKDMRDPRLSSRNKFPDMVNPFPLGMPPNVLPIPVPVVKDVTMPPRKEDPRLRFRAGVPPAQNFKTMEFGFQETM</sequence>
<feature type="domain" description="C3H1-type" evidence="6">
    <location>
        <begin position="246"/>
        <end position="270"/>
    </location>
</feature>
<feature type="compositionally biased region" description="Basic and acidic residues" evidence="5">
    <location>
        <begin position="440"/>
        <end position="449"/>
    </location>
</feature>
<feature type="compositionally biased region" description="Basic residues" evidence="5">
    <location>
        <begin position="450"/>
        <end position="461"/>
    </location>
</feature>
<evidence type="ECO:0000256" key="1">
    <source>
        <dbReference type="ARBA" id="ARBA00022723"/>
    </source>
</evidence>
<keyword evidence="3 4" id="KW-0862">Zinc</keyword>
<keyword evidence="8" id="KW-1185">Reference proteome</keyword>
<feature type="region of interest" description="Disordered" evidence="5">
    <location>
        <begin position="653"/>
        <end position="685"/>
    </location>
</feature>
<evidence type="ECO:0000259" key="6">
    <source>
        <dbReference type="PROSITE" id="PS50103"/>
    </source>
</evidence>
<protein>
    <recommendedName>
        <fullName evidence="6">C3H1-type domain-containing protein</fullName>
    </recommendedName>
</protein>
<proteinExistence type="predicted"/>
<feature type="compositionally biased region" description="Basic and acidic residues" evidence="5">
    <location>
        <begin position="51"/>
        <end position="72"/>
    </location>
</feature>
<feature type="zinc finger region" description="C3H1-type" evidence="4">
    <location>
        <begin position="218"/>
        <end position="245"/>
    </location>
</feature>